<reference evidence="8" key="1">
    <citation type="journal article" date="2024" name="IScience">
        <title>Strigolactones Initiate the Formation of Haustorium-like Structures in Castilleja.</title>
        <authorList>
            <person name="Buerger M."/>
            <person name="Peterson D."/>
            <person name="Chory J."/>
        </authorList>
    </citation>
    <scope>NUCLEOTIDE SEQUENCE [LARGE SCALE GENOMIC DNA]</scope>
</reference>
<comment type="similarity">
    <text evidence="1">Belongs to the BLM10 family.</text>
</comment>
<feature type="domain" description="Proteasome activator Blm10 middle HEAT repeats region" evidence="6">
    <location>
        <begin position="310"/>
        <end position="507"/>
    </location>
</feature>
<evidence type="ECO:0008006" key="9">
    <source>
        <dbReference type="Google" id="ProtNLM"/>
    </source>
</evidence>
<feature type="domain" description="Proteasome activator Blm10 middle HEAT repeats region" evidence="6">
    <location>
        <begin position="517"/>
        <end position="825"/>
    </location>
</feature>
<evidence type="ECO:0000313" key="7">
    <source>
        <dbReference type="EMBL" id="KAL3643295.1"/>
    </source>
</evidence>
<dbReference type="Proteomes" id="UP001632038">
    <property type="component" value="Unassembled WGS sequence"/>
</dbReference>
<organism evidence="7 8">
    <name type="scientific">Castilleja foliolosa</name>
    <dbReference type="NCBI Taxonomy" id="1961234"/>
    <lineage>
        <taxon>Eukaryota</taxon>
        <taxon>Viridiplantae</taxon>
        <taxon>Streptophyta</taxon>
        <taxon>Embryophyta</taxon>
        <taxon>Tracheophyta</taxon>
        <taxon>Spermatophyta</taxon>
        <taxon>Magnoliopsida</taxon>
        <taxon>eudicotyledons</taxon>
        <taxon>Gunneridae</taxon>
        <taxon>Pentapetalae</taxon>
        <taxon>asterids</taxon>
        <taxon>lamiids</taxon>
        <taxon>Lamiales</taxon>
        <taxon>Orobanchaceae</taxon>
        <taxon>Pedicularideae</taxon>
        <taxon>Castillejinae</taxon>
        <taxon>Castilleja</taxon>
    </lineage>
</organism>
<dbReference type="InterPro" id="IPR016024">
    <property type="entry name" value="ARM-type_fold"/>
</dbReference>
<keyword evidence="2" id="KW-0677">Repeat</keyword>
<dbReference type="Gene3D" id="1.25.10.10">
    <property type="entry name" value="Leucine-rich Repeat Variant"/>
    <property type="match status" value="1"/>
</dbReference>
<dbReference type="Pfam" id="PF11919">
    <property type="entry name" value="PSME4_C"/>
    <property type="match status" value="1"/>
</dbReference>
<evidence type="ECO:0000259" key="6">
    <source>
        <dbReference type="Pfam" id="PF16507"/>
    </source>
</evidence>
<feature type="domain" description="Proteasome activator complex subunit 4 C-terminal" evidence="5">
    <location>
        <begin position="1698"/>
        <end position="1783"/>
    </location>
</feature>
<name>A0ABD3DLY6_9LAMI</name>
<evidence type="ECO:0000256" key="2">
    <source>
        <dbReference type="ARBA" id="ARBA00022737"/>
    </source>
</evidence>
<accession>A0ABD3DLY6</accession>
<dbReference type="EMBL" id="JAVIJP010000016">
    <property type="protein sequence ID" value="KAL3643295.1"/>
    <property type="molecule type" value="Genomic_DNA"/>
</dbReference>
<dbReference type="InterPro" id="IPR032430">
    <property type="entry name" value="Blm10_mid"/>
</dbReference>
<keyword evidence="8" id="KW-1185">Reference proteome</keyword>
<evidence type="ECO:0000259" key="5">
    <source>
        <dbReference type="Pfam" id="PF11919"/>
    </source>
</evidence>
<dbReference type="GO" id="GO:0006281">
    <property type="term" value="P:DNA repair"/>
    <property type="evidence" value="ECO:0007669"/>
    <property type="project" value="UniProtKB-KW"/>
</dbReference>
<evidence type="ECO:0000256" key="4">
    <source>
        <dbReference type="ARBA" id="ARBA00023204"/>
    </source>
</evidence>
<evidence type="ECO:0000256" key="1">
    <source>
        <dbReference type="ARBA" id="ARBA00005739"/>
    </source>
</evidence>
<sequence>MHLYNAWLPPPVAEETRREKEAFAAVVKSVKESYNPGDPESVYSTLKWVSVIDLYVKAKSELAIEDVTAIVEVGLELFHTSENKLDVQVKWGYVLVKLLNKYRKKLSLKVHWRPLYNILIHTHFTRNTGPEGWRLRQRHFETVTSLVRSCRRFFPQGSASEIWSEFRSLLENPWHNASFEGAGFVRLFLPMNIENKDFFQHEWAKECLEHWGSIPNCQFWNSQWASVTARVIKSYHFIDWEHFLPDLFNTYLNIFEVPVANGGGSYPFAIDVPRNTRFLFANRNVTPSKAIAKAIVYLLKPGSSAQSHFEKLANLLEQYYHPSNGGRWTYSLERFLFHLVDTFQKRLQHEQLNKDISEQSDLFMAESDRVSFVNTVLKFIDRGQYSKNDQLSQTVAAATSILSYVEPSLVLPFLASRFHMALETMTATHQLKSAVTSVAFAGRSLFFTSLSDLPMDSTMIGGYDSYADLLMISLSNALLGIDANDPPKTLATMQLIGSLFSSMSTVDDNISDGSLFSSFRFSEWLDEFLCRLFALLQHLEPSSVLHEGSNSPASSGTFLVEEGPYYFCMLEILLGRLSDRLYKQALKKISKFVTSNILPGAIAEVGLLCCACVYSNPQEAVAQLIRPILESVIAALKAAPTSGFGSPATAYASSSKKEKPTLSPALETAIEYQLKVLSVAICYGGPALIHYREQFKEVIAFSFGSTSWKVNGAGDHILRSLLGSLVHYYPLDQYKCVMSHSFADSLEEWIDLKDFSLDKSVVVPKWHVPVEDEVNLANELLQLHFESALDDLLTICQSKIHSDPGDEKDHLKVTLLRVDSSLQGVLCCLPDFRPSSGNGMVKEAGYYSPFTIAGATGSCVGSSELRQKAADIIHETCKYLLKEKSDDSILLLLLIHVIDTLGNYGSSEYDEWSNHRQAWKLESTAIVEPPINFIVSSHSKGKRRPRWSLIDKAYMHNTWRSSQASYHLFRINRNIFPSAHVILLMDNLLDLCVHSYESVRSACCKIYHEDDEKMAIYNFERLTTDSKALSSFLLGILFSSHYESIKAQKAITELFVKYNIHFSGLSRSIFAAPDNQADESGFADLVAKIGSMSFESTNLHWRYNLMANRVLLLLAMASRNDPNVPAKVVSEIAGHFLKSLKSQLPQTRILAISALNTLLKESPYRFSAENSKNGHVYLEGDTKSSLEGALSDIFQEEGFFSETLNSLSHVHIITDTDTASSRGQYGSSTMQSFADKSITRFYFDFSSSWPRTPSWISLFGSDTFYSNFARIFKRLIQECGMPVLLSLRNALEEFVDAKERPKQCVAAEVFAGVLHSDVVGVSEAWDSWMVGQLQYVIHAPSVESIPEWTASIRYAVTGKGKSGTTSPLLRHKVIDCLMKPLPQTVATSVVARRYTFLSAVLIEISPPRMPDVEILVHYNLLEELLSNMSHSSAQVREAIGVTLSVLCSNLRLCASFGNDHLHEEGTSSSCVKAAGCWDQYLVKRASELVTEIQNASASETAEISTNKIPENGMLIDNSKDHIKWMETLFHFIISSLKSGRSSVLLDVIVELIYPVVSLQETSNKDLSTLAKAAFELLKWRVFGEPHLRKAVPIILSLANNPNWRTRSATLTFLRSFMYRHAFILSNMDKQQIWKAVENLLTDNQLEVREHAAAVLAGLMKSGDQDLVEGFRRRSYEQANAILKKRKNRRMASTLPVASVHGSILALAACVLSVPYDMPSWLPEHVTLLARFVSEPSPLKSTVTKAIAEFRRTHADTWNVHKDSFTEEQLEVLADTSSSSSYFA</sequence>
<gene>
    <name evidence="7" type="ORF">CASFOL_014110</name>
</gene>
<dbReference type="PANTHER" id="PTHR32170:SF3">
    <property type="entry name" value="PROTEASOME ACTIVATOR COMPLEX SUBUNIT 4"/>
    <property type="match status" value="1"/>
</dbReference>
<keyword evidence="3" id="KW-0227">DNA damage</keyword>
<evidence type="ECO:0000313" key="8">
    <source>
        <dbReference type="Proteomes" id="UP001632038"/>
    </source>
</evidence>
<dbReference type="InterPro" id="IPR035309">
    <property type="entry name" value="PSME4"/>
</dbReference>
<protein>
    <recommendedName>
        <fullName evidence="9">Proteasome activator subunit 4</fullName>
    </recommendedName>
</protein>
<dbReference type="Pfam" id="PF16507">
    <property type="entry name" value="HEAT_PSME4_mid"/>
    <property type="match status" value="2"/>
</dbReference>
<evidence type="ECO:0000256" key="3">
    <source>
        <dbReference type="ARBA" id="ARBA00022763"/>
    </source>
</evidence>
<dbReference type="InterPro" id="IPR011989">
    <property type="entry name" value="ARM-like"/>
</dbReference>
<comment type="caution">
    <text evidence="7">The sequence shown here is derived from an EMBL/GenBank/DDBJ whole genome shotgun (WGS) entry which is preliminary data.</text>
</comment>
<dbReference type="SUPFAM" id="SSF48371">
    <property type="entry name" value="ARM repeat"/>
    <property type="match status" value="2"/>
</dbReference>
<dbReference type="PANTHER" id="PTHR32170">
    <property type="entry name" value="PROTEASOME ACTIVATOR COMPLEX SUBUNIT 4"/>
    <property type="match status" value="1"/>
</dbReference>
<proteinExistence type="inferred from homology"/>
<keyword evidence="4" id="KW-0234">DNA repair</keyword>
<dbReference type="InterPro" id="IPR021843">
    <property type="entry name" value="PSME4_C"/>
</dbReference>